<dbReference type="GO" id="GO:0016491">
    <property type="term" value="F:oxidoreductase activity"/>
    <property type="evidence" value="ECO:0007669"/>
    <property type="project" value="InterPro"/>
</dbReference>
<keyword evidence="3 7" id="KW-0479">Metal-binding</keyword>
<evidence type="ECO:0000256" key="1">
    <source>
        <dbReference type="ARBA" id="ARBA00010643"/>
    </source>
</evidence>
<dbReference type="InterPro" id="IPR028431">
    <property type="entry name" value="NADP_DH_HndA-like"/>
</dbReference>
<keyword evidence="9" id="KW-1185">Reference proteome</keyword>
<dbReference type="EMBL" id="JAGSCS010000003">
    <property type="protein sequence ID" value="MBR0575551.1"/>
    <property type="molecule type" value="Genomic_DNA"/>
</dbReference>
<dbReference type="Gene3D" id="1.10.10.1590">
    <property type="entry name" value="NADH-quinone oxidoreductase subunit E"/>
    <property type="match status" value="1"/>
</dbReference>
<accession>A0A941CMS5</accession>
<reference evidence="8" key="1">
    <citation type="submission" date="2021-04" db="EMBL/GenBank/DDBJ databases">
        <title>Proteiniclasticum sedimins sp. nov., an obligate anaerobic bacterium isolated from anaerobic sludge.</title>
        <authorList>
            <person name="Liu J."/>
        </authorList>
    </citation>
    <scope>NUCLEOTIDE SEQUENCE</scope>
    <source>
        <strain evidence="8">BAD-10</strain>
    </source>
</reference>
<dbReference type="Pfam" id="PF01257">
    <property type="entry name" value="2Fe-2S_thioredx"/>
    <property type="match status" value="1"/>
</dbReference>
<dbReference type="InterPro" id="IPR036249">
    <property type="entry name" value="Thioredoxin-like_sf"/>
</dbReference>
<comment type="similarity">
    <text evidence="1">Belongs to the complex I 24 kDa subunit family.</text>
</comment>
<dbReference type="RefSeq" id="WP_211800066.1">
    <property type="nucleotide sequence ID" value="NZ_JAGSCS010000003.1"/>
</dbReference>
<evidence type="ECO:0000256" key="4">
    <source>
        <dbReference type="ARBA" id="ARBA00023004"/>
    </source>
</evidence>
<evidence type="ECO:0000256" key="2">
    <source>
        <dbReference type="ARBA" id="ARBA00022714"/>
    </source>
</evidence>
<dbReference type="GO" id="GO:0046872">
    <property type="term" value="F:metal ion binding"/>
    <property type="evidence" value="ECO:0007669"/>
    <property type="project" value="UniProtKB-KW"/>
</dbReference>
<dbReference type="PANTHER" id="PTHR43342">
    <property type="entry name" value="NADH-QUINONE OXIDOREDUCTASE, E SUBUNIT"/>
    <property type="match status" value="1"/>
</dbReference>
<name>A0A941CMS5_9CLOT</name>
<dbReference type="AlphaFoldDB" id="A0A941CMS5"/>
<dbReference type="GO" id="GO:0051537">
    <property type="term" value="F:2 iron, 2 sulfur cluster binding"/>
    <property type="evidence" value="ECO:0007669"/>
    <property type="project" value="UniProtKB-KW"/>
</dbReference>
<dbReference type="InterPro" id="IPR002023">
    <property type="entry name" value="NuoE-like"/>
</dbReference>
<organism evidence="8 9">
    <name type="scientific">Proteiniclasticum sediminis</name>
    <dbReference type="NCBI Taxonomy" id="2804028"/>
    <lineage>
        <taxon>Bacteria</taxon>
        <taxon>Bacillati</taxon>
        <taxon>Bacillota</taxon>
        <taxon>Clostridia</taxon>
        <taxon>Eubacteriales</taxon>
        <taxon>Clostridiaceae</taxon>
        <taxon>Proteiniclasticum</taxon>
    </lineage>
</organism>
<dbReference type="SUPFAM" id="SSF52833">
    <property type="entry name" value="Thioredoxin-like"/>
    <property type="match status" value="1"/>
</dbReference>
<feature type="binding site" evidence="7">
    <location>
        <position position="136"/>
    </location>
    <ligand>
        <name>[2Fe-2S] cluster</name>
        <dbReference type="ChEBI" id="CHEBI:190135"/>
    </ligand>
</feature>
<evidence type="ECO:0000256" key="3">
    <source>
        <dbReference type="ARBA" id="ARBA00022723"/>
    </source>
</evidence>
<comment type="caution">
    <text evidence="8">The sequence shown here is derived from an EMBL/GenBank/DDBJ whole genome shotgun (WGS) entry which is preliminary data.</text>
</comment>
<evidence type="ECO:0000256" key="6">
    <source>
        <dbReference type="ARBA" id="ARBA00034078"/>
    </source>
</evidence>
<keyword evidence="2 7" id="KW-0001">2Fe-2S</keyword>
<dbReference type="Proteomes" id="UP000675379">
    <property type="component" value="Unassembled WGS sequence"/>
</dbReference>
<protein>
    <submittedName>
        <fullName evidence="8">NAD(P)H-dependent oxidoreductase subunit E</fullName>
    </submittedName>
</protein>
<evidence type="ECO:0000313" key="9">
    <source>
        <dbReference type="Proteomes" id="UP000675379"/>
    </source>
</evidence>
<dbReference type="Gene3D" id="3.40.30.10">
    <property type="entry name" value="Glutaredoxin"/>
    <property type="match status" value="1"/>
</dbReference>
<dbReference type="PIRSF" id="PIRSF000216">
    <property type="entry name" value="NADH_DH_24kDa"/>
    <property type="match status" value="1"/>
</dbReference>
<feature type="binding site" evidence="7">
    <location>
        <position position="91"/>
    </location>
    <ligand>
        <name>[2Fe-2S] cluster</name>
        <dbReference type="ChEBI" id="CHEBI:190135"/>
    </ligand>
</feature>
<feature type="binding site" evidence="7">
    <location>
        <position position="132"/>
    </location>
    <ligand>
        <name>[2Fe-2S] cluster</name>
        <dbReference type="ChEBI" id="CHEBI:190135"/>
    </ligand>
</feature>
<comment type="cofactor">
    <cofactor evidence="6">
        <name>[2Fe-2S] cluster</name>
        <dbReference type="ChEBI" id="CHEBI:190135"/>
    </cofactor>
</comment>
<evidence type="ECO:0000313" key="8">
    <source>
        <dbReference type="EMBL" id="MBR0575551.1"/>
    </source>
</evidence>
<feature type="binding site" evidence="7">
    <location>
        <position position="96"/>
    </location>
    <ligand>
        <name>[2Fe-2S] cluster</name>
        <dbReference type="ChEBI" id="CHEBI:190135"/>
    </ligand>
</feature>
<dbReference type="InterPro" id="IPR041921">
    <property type="entry name" value="NuoE_N"/>
</dbReference>
<keyword evidence="5 7" id="KW-0411">Iron-sulfur</keyword>
<keyword evidence="4 7" id="KW-0408">Iron</keyword>
<sequence length="169" mass="19006">METPTQSPAELLLPLEKLAELNDYIDSLQDKEGMLIHVLHRAQHIFGYLPKELQLYIARRVGIPAAKVYGVVSFYSYFTQTRRGEHTVSVCMGTACFVKGAEEVKEALKKELKVTFGETTEDDLFSMKEIRCIGACGLAPAIMVDEKVYGHMNEENVRTVINSYRGEGK</sequence>
<comment type="cofactor">
    <cofactor evidence="7">
        <name>[2Fe-2S] cluster</name>
        <dbReference type="ChEBI" id="CHEBI:190135"/>
    </cofactor>
    <text evidence="7">Binds 1 [2Fe-2S] cluster.</text>
</comment>
<evidence type="ECO:0000256" key="7">
    <source>
        <dbReference type="PIRSR" id="PIRSR000216-1"/>
    </source>
</evidence>
<dbReference type="PANTHER" id="PTHR43342:SF2">
    <property type="entry name" value="POTENTIAL NAD-REDUCING HYDROGENASE SUBUNIT"/>
    <property type="match status" value="1"/>
</dbReference>
<dbReference type="InterPro" id="IPR042128">
    <property type="entry name" value="NuoE_dom"/>
</dbReference>
<evidence type="ECO:0000256" key="5">
    <source>
        <dbReference type="ARBA" id="ARBA00023014"/>
    </source>
</evidence>
<dbReference type="CDD" id="cd03064">
    <property type="entry name" value="TRX_Fd_NuoE"/>
    <property type="match status" value="1"/>
</dbReference>
<gene>
    <name evidence="8" type="ORF">KCG48_04260</name>
</gene>
<proteinExistence type="inferred from homology"/>